<dbReference type="AlphaFoldDB" id="A0A7E4V9A4"/>
<evidence type="ECO:0000313" key="2">
    <source>
        <dbReference type="WBParaSite" id="Pan_g17561.t1"/>
    </source>
</evidence>
<protein>
    <submittedName>
        <fullName evidence="2">Transposase</fullName>
    </submittedName>
</protein>
<proteinExistence type="predicted"/>
<sequence length="112" mass="13296">MSLDVSYNDHEQDIFDFNEFLAFIKAQRPGFRIVITDRSSSYGSESTFSELKTYLDQKLVRSYDPLKKRRTLVFMSYSTLRCMWYLPNDNDLRRASKRAKQTKSDESPQFVK</sequence>
<keyword evidence="1" id="KW-1185">Reference proteome</keyword>
<organism evidence="1 2">
    <name type="scientific">Panagrellus redivivus</name>
    <name type="common">Microworm</name>
    <dbReference type="NCBI Taxonomy" id="6233"/>
    <lineage>
        <taxon>Eukaryota</taxon>
        <taxon>Metazoa</taxon>
        <taxon>Ecdysozoa</taxon>
        <taxon>Nematoda</taxon>
        <taxon>Chromadorea</taxon>
        <taxon>Rhabditida</taxon>
        <taxon>Tylenchina</taxon>
        <taxon>Panagrolaimomorpha</taxon>
        <taxon>Panagrolaimoidea</taxon>
        <taxon>Panagrolaimidae</taxon>
        <taxon>Panagrellus</taxon>
    </lineage>
</organism>
<name>A0A7E4V9A4_PANRE</name>
<reference evidence="1" key="1">
    <citation type="journal article" date="2013" name="Genetics">
        <title>The draft genome and transcriptome of Panagrellus redivivus are shaped by the harsh demands of a free-living lifestyle.</title>
        <authorList>
            <person name="Srinivasan J."/>
            <person name="Dillman A.R."/>
            <person name="Macchietto M.G."/>
            <person name="Heikkinen L."/>
            <person name="Lakso M."/>
            <person name="Fracchia K.M."/>
            <person name="Antoshechkin I."/>
            <person name="Mortazavi A."/>
            <person name="Wong G."/>
            <person name="Sternberg P.W."/>
        </authorList>
    </citation>
    <scope>NUCLEOTIDE SEQUENCE [LARGE SCALE GENOMIC DNA]</scope>
    <source>
        <strain evidence="1">MT8872</strain>
    </source>
</reference>
<reference evidence="2" key="2">
    <citation type="submission" date="2020-10" db="UniProtKB">
        <authorList>
            <consortium name="WormBaseParasite"/>
        </authorList>
    </citation>
    <scope>IDENTIFICATION</scope>
</reference>
<dbReference type="WBParaSite" id="Pan_g17561.t1">
    <property type="protein sequence ID" value="Pan_g17561.t1"/>
    <property type="gene ID" value="Pan_g17561"/>
</dbReference>
<evidence type="ECO:0000313" key="1">
    <source>
        <dbReference type="Proteomes" id="UP000492821"/>
    </source>
</evidence>
<dbReference type="Proteomes" id="UP000492821">
    <property type="component" value="Unassembled WGS sequence"/>
</dbReference>
<accession>A0A7E4V9A4</accession>